<dbReference type="Gene3D" id="3.90.1570.10">
    <property type="entry name" value="tt1808, chain A"/>
    <property type="match status" value="1"/>
</dbReference>
<dbReference type="Proteomes" id="UP000830835">
    <property type="component" value="Unassembled WGS sequence"/>
</dbReference>
<reference evidence="1" key="1">
    <citation type="submission" date="2021-02" db="EMBL/GenBank/DDBJ databases">
        <title>The CRISPR/cas machinery reduction and long-range gene transfer in the hot spring cyanobacterium Synechococcus.</title>
        <authorList>
            <person name="Dvorak P."/>
            <person name="Jahodarova E."/>
            <person name="Hasler P."/>
            <person name="Poulickova A."/>
        </authorList>
    </citation>
    <scope>NUCLEOTIDE SEQUENCE</scope>
    <source>
        <strain evidence="1">Rupite</strain>
    </source>
</reference>
<dbReference type="EMBL" id="JAFIRA010000039">
    <property type="protein sequence ID" value="MCJ2543886.1"/>
    <property type="molecule type" value="Genomic_DNA"/>
</dbReference>
<dbReference type="InterPro" id="IPR011335">
    <property type="entry name" value="Restrct_endonuc-II-like"/>
</dbReference>
<name>A0ABT0CDN6_THEVL</name>
<organism evidence="1 2">
    <name type="scientific">Thermostichus vulcanus str. 'Rupite'</name>
    <dbReference type="NCBI Taxonomy" id="2813851"/>
    <lineage>
        <taxon>Bacteria</taxon>
        <taxon>Bacillati</taxon>
        <taxon>Cyanobacteriota</taxon>
        <taxon>Cyanophyceae</taxon>
        <taxon>Thermostichales</taxon>
        <taxon>Thermostichaceae</taxon>
        <taxon>Thermostichus</taxon>
    </lineage>
</organism>
<evidence type="ECO:0000313" key="2">
    <source>
        <dbReference type="Proteomes" id="UP000830835"/>
    </source>
</evidence>
<evidence type="ECO:0000313" key="1">
    <source>
        <dbReference type="EMBL" id="MCJ2543886.1"/>
    </source>
</evidence>
<keyword evidence="2" id="KW-1185">Reference proteome</keyword>
<comment type="caution">
    <text evidence="1">The sequence shown here is derived from an EMBL/GenBank/DDBJ whole genome shotgun (WGS) entry which is preliminary data.</text>
</comment>
<proteinExistence type="predicted"/>
<dbReference type="RefSeq" id="WP_244351863.1">
    <property type="nucleotide sequence ID" value="NZ_JAFIRA010000039.1"/>
</dbReference>
<accession>A0ABT0CDN6</accession>
<dbReference type="InterPro" id="IPR012296">
    <property type="entry name" value="Nuclease_put_TT1808"/>
</dbReference>
<sequence length="79" mass="9176">MTVLPRFTSSDLALMPEDGKRYEVIDGDLHVPHQPKWHHQFAASRLYRFLDEWSEATGLQAPRLLGRASGAEHEYSWLR</sequence>
<protein>
    <recommendedName>
        <fullName evidence="3">Restriction endonuclease domain-containing protein</fullName>
    </recommendedName>
</protein>
<evidence type="ECO:0008006" key="3">
    <source>
        <dbReference type="Google" id="ProtNLM"/>
    </source>
</evidence>
<gene>
    <name evidence="1" type="ORF">JX360_13410</name>
</gene>
<dbReference type="SUPFAM" id="SSF52980">
    <property type="entry name" value="Restriction endonuclease-like"/>
    <property type="match status" value="1"/>
</dbReference>